<accession>A0ABS9KT44</accession>
<proteinExistence type="inferred from homology"/>
<name>A0ABS9KT44_9BACT</name>
<feature type="domain" description="Activator of Hsp90 ATPase homologue 1/2-like C-terminal" evidence="2">
    <location>
        <begin position="16"/>
        <end position="138"/>
    </location>
</feature>
<dbReference type="Pfam" id="PF08327">
    <property type="entry name" value="AHSA1"/>
    <property type="match status" value="1"/>
</dbReference>
<organism evidence="3 4">
    <name type="scientific">Terrimonas ginsenosidimutans</name>
    <dbReference type="NCBI Taxonomy" id="2908004"/>
    <lineage>
        <taxon>Bacteria</taxon>
        <taxon>Pseudomonadati</taxon>
        <taxon>Bacteroidota</taxon>
        <taxon>Chitinophagia</taxon>
        <taxon>Chitinophagales</taxon>
        <taxon>Chitinophagaceae</taxon>
        <taxon>Terrimonas</taxon>
    </lineage>
</organism>
<comment type="caution">
    <text evidence="3">The sequence shown here is derived from an EMBL/GenBank/DDBJ whole genome shotgun (WGS) entry which is preliminary data.</text>
</comment>
<evidence type="ECO:0000256" key="1">
    <source>
        <dbReference type="ARBA" id="ARBA00006817"/>
    </source>
</evidence>
<comment type="similarity">
    <text evidence="1">Belongs to the AHA1 family.</text>
</comment>
<sequence length="142" mass="15900">MSTATKNFITVETVVNAPVAKVWESWNEPEHIKQWCAASPDWHAPAAENDLREGGSFSTTMAAKDGSFSFDFGGVYDVVKHHSLIEYTMGDGRKTEIVFTPDGDTTRVVETFQAETENSLDMQRQGWQAILDNFKKYTESLA</sequence>
<dbReference type="EMBL" id="JAKLTR010000009">
    <property type="protein sequence ID" value="MCG2615502.1"/>
    <property type="molecule type" value="Genomic_DNA"/>
</dbReference>
<evidence type="ECO:0000313" key="3">
    <source>
        <dbReference type="EMBL" id="MCG2615502.1"/>
    </source>
</evidence>
<dbReference type="Proteomes" id="UP001165367">
    <property type="component" value="Unassembled WGS sequence"/>
</dbReference>
<dbReference type="InterPro" id="IPR023393">
    <property type="entry name" value="START-like_dom_sf"/>
</dbReference>
<protein>
    <submittedName>
        <fullName evidence="3">SRPBCC family protein</fullName>
    </submittedName>
</protein>
<dbReference type="RefSeq" id="WP_237873335.1">
    <property type="nucleotide sequence ID" value="NZ_JAKLTR010000009.1"/>
</dbReference>
<dbReference type="InterPro" id="IPR013538">
    <property type="entry name" value="ASHA1/2-like_C"/>
</dbReference>
<gene>
    <name evidence="3" type="ORF">LZZ85_14475</name>
</gene>
<dbReference type="Gene3D" id="3.30.530.20">
    <property type="match status" value="1"/>
</dbReference>
<dbReference type="CDD" id="cd08897">
    <property type="entry name" value="SRPBCC_CalC_Aha1-like_4"/>
    <property type="match status" value="1"/>
</dbReference>
<reference evidence="3" key="1">
    <citation type="submission" date="2022-01" db="EMBL/GenBank/DDBJ databases">
        <authorList>
            <person name="Jo J.-H."/>
            <person name="Im W.-T."/>
        </authorList>
    </citation>
    <scope>NUCLEOTIDE SEQUENCE</scope>
    <source>
        <strain evidence="3">NA20</strain>
    </source>
</reference>
<evidence type="ECO:0000313" key="4">
    <source>
        <dbReference type="Proteomes" id="UP001165367"/>
    </source>
</evidence>
<dbReference type="SUPFAM" id="SSF55961">
    <property type="entry name" value="Bet v1-like"/>
    <property type="match status" value="1"/>
</dbReference>
<evidence type="ECO:0000259" key="2">
    <source>
        <dbReference type="Pfam" id="PF08327"/>
    </source>
</evidence>
<keyword evidence="4" id="KW-1185">Reference proteome</keyword>